<dbReference type="PANTHER" id="PTHR47055:SF3">
    <property type="entry name" value="PHORBOL-ESTER_DAG-TYPE DOMAIN-CONTAINING PROTEIN"/>
    <property type="match status" value="1"/>
</dbReference>
<dbReference type="InterPro" id="IPR029526">
    <property type="entry name" value="PGBD"/>
</dbReference>
<dbReference type="Pfam" id="PF13843">
    <property type="entry name" value="DDE_Tnp_1_7"/>
    <property type="match status" value="1"/>
</dbReference>
<dbReference type="GO" id="GO:0043565">
    <property type="term" value="F:sequence-specific DNA binding"/>
    <property type="evidence" value="ECO:0007669"/>
    <property type="project" value="TreeGrafter"/>
</dbReference>
<sequence length="260" mass="29857">MGSHKTKKEKSEGKLRRRLLAEIENRRLLKVCNMMTMMQRRADNDLLDKPERIHNMDESGVQLNNKLGKVVAMKGAKIVNSVTSAKKGETMAVVACCNAIGNFLPPVKPKFENGLPLGSKVYMNKKSAYINIDLFYKWLTEHFIALKPQVKVLLILDGHSSKKEFLEILILSGYHRLPRERVSLIARFMSRNRFLDIKRNLHLVDNSLASTLNDKIFKVRPLEECLNQKFCQNGVIHENISIDESMIKYYGHHHMVIKTG</sequence>
<proteinExistence type="predicted"/>
<organism evidence="2">
    <name type="scientific">Spodoptera frugiperda</name>
    <name type="common">Fall armyworm</name>
    <dbReference type="NCBI Taxonomy" id="7108"/>
    <lineage>
        <taxon>Eukaryota</taxon>
        <taxon>Metazoa</taxon>
        <taxon>Ecdysozoa</taxon>
        <taxon>Arthropoda</taxon>
        <taxon>Hexapoda</taxon>
        <taxon>Insecta</taxon>
        <taxon>Pterygota</taxon>
        <taxon>Neoptera</taxon>
        <taxon>Endopterygota</taxon>
        <taxon>Lepidoptera</taxon>
        <taxon>Glossata</taxon>
        <taxon>Ditrysia</taxon>
        <taxon>Noctuoidea</taxon>
        <taxon>Noctuidae</taxon>
        <taxon>Amphipyrinae</taxon>
        <taxon>Spodoptera</taxon>
    </lineage>
</organism>
<dbReference type="AlphaFoldDB" id="A0A2H1WMP4"/>
<protein>
    <submittedName>
        <fullName evidence="2">SFRICE_026838</fullName>
    </submittedName>
</protein>
<dbReference type="InterPro" id="IPR052638">
    <property type="entry name" value="PiggyBac_TE-derived"/>
</dbReference>
<name>A0A2H1WMP4_SPOFR</name>
<gene>
    <name evidence="2" type="ORF">SFRICE_026838</name>
</gene>
<accession>A0A2H1WMP4</accession>
<reference evidence="2" key="1">
    <citation type="submission" date="2016-07" db="EMBL/GenBank/DDBJ databases">
        <authorList>
            <person name="Bretaudeau A."/>
        </authorList>
    </citation>
    <scope>NUCLEOTIDE SEQUENCE</scope>
    <source>
        <strain evidence="2">Rice</strain>
        <tissue evidence="2">Whole body</tissue>
    </source>
</reference>
<evidence type="ECO:0000313" key="2">
    <source>
        <dbReference type="EMBL" id="SOQ53734.1"/>
    </source>
</evidence>
<feature type="domain" description="PiggyBac transposable element-derived protein" evidence="1">
    <location>
        <begin position="164"/>
        <end position="254"/>
    </location>
</feature>
<dbReference type="EMBL" id="ODYU01009362">
    <property type="protein sequence ID" value="SOQ53734.1"/>
    <property type="molecule type" value="Genomic_DNA"/>
</dbReference>
<evidence type="ECO:0000259" key="1">
    <source>
        <dbReference type="Pfam" id="PF13843"/>
    </source>
</evidence>
<dbReference type="PANTHER" id="PTHR47055">
    <property type="entry name" value="DDE_TNP_1_7 DOMAIN-CONTAINING PROTEIN"/>
    <property type="match status" value="1"/>
</dbReference>